<accession>A0AAN9IG60</accession>
<sequence>MRVESALDTCVFDSMQNNDFFKALQNGPASQLKNLDPNPSSMSCERQEHKLLYHQCLYVLTLICYLSQKQGKATRDPDDEKKRQQVLGFKETHENGWDYVTLGLVNAEKILDNSRVVNDFKAHVKGKKREKNPYPLMRSLHF</sequence>
<protein>
    <submittedName>
        <fullName evidence="1">Uncharacterized protein</fullName>
    </submittedName>
</protein>
<organism evidence="1 2">
    <name type="scientific">Clitoria ternatea</name>
    <name type="common">Butterfly pea</name>
    <dbReference type="NCBI Taxonomy" id="43366"/>
    <lineage>
        <taxon>Eukaryota</taxon>
        <taxon>Viridiplantae</taxon>
        <taxon>Streptophyta</taxon>
        <taxon>Embryophyta</taxon>
        <taxon>Tracheophyta</taxon>
        <taxon>Spermatophyta</taxon>
        <taxon>Magnoliopsida</taxon>
        <taxon>eudicotyledons</taxon>
        <taxon>Gunneridae</taxon>
        <taxon>Pentapetalae</taxon>
        <taxon>rosids</taxon>
        <taxon>fabids</taxon>
        <taxon>Fabales</taxon>
        <taxon>Fabaceae</taxon>
        <taxon>Papilionoideae</taxon>
        <taxon>50 kb inversion clade</taxon>
        <taxon>NPAAA clade</taxon>
        <taxon>indigoferoid/millettioid clade</taxon>
        <taxon>Phaseoleae</taxon>
        <taxon>Clitoria</taxon>
    </lineage>
</organism>
<reference evidence="1 2" key="1">
    <citation type="submission" date="2024-01" db="EMBL/GenBank/DDBJ databases">
        <title>The genomes of 5 underutilized Papilionoideae crops provide insights into root nodulation and disease resistance.</title>
        <authorList>
            <person name="Yuan L."/>
        </authorList>
    </citation>
    <scope>NUCLEOTIDE SEQUENCE [LARGE SCALE GENOMIC DNA]</scope>
    <source>
        <strain evidence="1">LY-2023</strain>
        <tissue evidence="1">Leaf</tissue>
    </source>
</reference>
<dbReference type="AlphaFoldDB" id="A0AAN9IG60"/>
<proteinExistence type="predicted"/>
<dbReference type="Proteomes" id="UP001359559">
    <property type="component" value="Unassembled WGS sequence"/>
</dbReference>
<evidence type="ECO:0000313" key="2">
    <source>
        <dbReference type="Proteomes" id="UP001359559"/>
    </source>
</evidence>
<dbReference type="EMBL" id="JAYKXN010000006">
    <property type="protein sequence ID" value="KAK7279653.1"/>
    <property type="molecule type" value="Genomic_DNA"/>
</dbReference>
<keyword evidence="2" id="KW-1185">Reference proteome</keyword>
<comment type="caution">
    <text evidence="1">The sequence shown here is derived from an EMBL/GenBank/DDBJ whole genome shotgun (WGS) entry which is preliminary data.</text>
</comment>
<gene>
    <name evidence="1" type="ORF">RJT34_24709</name>
</gene>
<name>A0AAN9IG60_CLITE</name>
<evidence type="ECO:0000313" key="1">
    <source>
        <dbReference type="EMBL" id="KAK7279653.1"/>
    </source>
</evidence>